<keyword evidence="2" id="KW-1185">Reference proteome</keyword>
<gene>
    <name evidence="1" type="ORF">RB653_009245</name>
</gene>
<accession>A0AAN7YUX1</accession>
<evidence type="ECO:0000313" key="2">
    <source>
        <dbReference type="Proteomes" id="UP001344447"/>
    </source>
</evidence>
<name>A0AAN7YUX1_9MYCE</name>
<proteinExistence type="predicted"/>
<protein>
    <submittedName>
        <fullName evidence="1">Uncharacterized protein</fullName>
    </submittedName>
</protein>
<sequence>MILKNIINFNYNNKKIIDKNVNLNTSSSIGFDKNQISTTDISTLTKIIVNPFICL</sequence>
<organism evidence="1 2">
    <name type="scientific">Dictyostelium firmibasis</name>
    <dbReference type="NCBI Taxonomy" id="79012"/>
    <lineage>
        <taxon>Eukaryota</taxon>
        <taxon>Amoebozoa</taxon>
        <taxon>Evosea</taxon>
        <taxon>Eumycetozoa</taxon>
        <taxon>Dictyostelia</taxon>
        <taxon>Dictyosteliales</taxon>
        <taxon>Dictyosteliaceae</taxon>
        <taxon>Dictyostelium</taxon>
    </lineage>
</organism>
<evidence type="ECO:0000313" key="1">
    <source>
        <dbReference type="EMBL" id="KAK5579561.1"/>
    </source>
</evidence>
<comment type="caution">
    <text evidence="1">The sequence shown here is derived from an EMBL/GenBank/DDBJ whole genome shotgun (WGS) entry which is preliminary data.</text>
</comment>
<dbReference type="AlphaFoldDB" id="A0AAN7YUX1"/>
<reference evidence="1 2" key="1">
    <citation type="submission" date="2023-11" db="EMBL/GenBank/DDBJ databases">
        <title>Dfirmibasis_genome.</title>
        <authorList>
            <person name="Edelbroek B."/>
            <person name="Kjellin J."/>
            <person name="Jerlstrom-Hultqvist J."/>
            <person name="Soderbom F."/>
        </authorList>
    </citation>
    <scope>NUCLEOTIDE SEQUENCE [LARGE SCALE GENOMIC DNA]</scope>
    <source>
        <strain evidence="1 2">TNS-C-14</strain>
    </source>
</reference>
<dbReference type="EMBL" id="JAVFKY010000003">
    <property type="protein sequence ID" value="KAK5579561.1"/>
    <property type="molecule type" value="Genomic_DNA"/>
</dbReference>
<dbReference type="Proteomes" id="UP001344447">
    <property type="component" value="Unassembled WGS sequence"/>
</dbReference>